<evidence type="ECO:0000313" key="2">
    <source>
        <dbReference type="EMBL" id="TNY22627.1"/>
    </source>
</evidence>
<organism evidence="2 3">
    <name type="scientific">Rhodotorula diobovata</name>
    <dbReference type="NCBI Taxonomy" id="5288"/>
    <lineage>
        <taxon>Eukaryota</taxon>
        <taxon>Fungi</taxon>
        <taxon>Dikarya</taxon>
        <taxon>Basidiomycota</taxon>
        <taxon>Pucciniomycotina</taxon>
        <taxon>Microbotryomycetes</taxon>
        <taxon>Sporidiobolales</taxon>
        <taxon>Sporidiobolaceae</taxon>
        <taxon>Rhodotorula</taxon>
    </lineage>
</organism>
<sequence length="166" mass="17897">MTLQPRRAEHLRCFPRLDFARSSCSCAAALRARSAALLLLAWQARLCCPAASCGYVRSTTGCSLIYACGLAVAEATKACAERAGPPPYARPLAVSPPSPRTCARRLAVQEVPLVRASSSLTWRVRSSGQSSQARVPFVPGFDTASSPPLQTRQRTRRDGLLQALLR</sequence>
<comment type="caution">
    <text evidence="2">The sequence shown here is derived from an EMBL/GenBank/DDBJ whole genome shotgun (WGS) entry which is preliminary data.</text>
</comment>
<dbReference type="Proteomes" id="UP000311382">
    <property type="component" value="Unassembled WGS sequence"/>
</dbReference>
<accession>A0A5C5G0L5</accession>
<reference evidence="2 3" key="1">
    <citation type="submission" date="2019-03" db="EMBL/GenBank/DDBJ databases">
        <title>Rhodosporidium diobovatum UCD-FST 08-225 genome sequencing, assembly, and annotation.</title>
        <authorList>
            <person name="Fakankun I.U."/>
            <person name="Fristensky B."/>
            <person name="Levin D.B."/>
        </authorList>
    </citation>
    <scope>NUCLEOTIDE SEQUENCE [LARGE SCALE GENOMIC DNA]</scope>
    <source>
        <strain evidence="2 3">UCD-FST 08-225</strain>
    </source>
</reference>
<name>A0A5C5G0L5_9BASI</name>
<protein>
    <submittedName>
        <fullName evidence="2">Uncharacterized protein</fullName>
    </submittedName>
</protein>
<feature type="compositionally biased region" description="Polar residues" evidence="1">
    <location>
        <begin position="143"/>
        <end position="152"/>
    </location>
</feature>
<evidence type="ECO:0000256" key="1">
    <source>
        <dbReference type="SAM" id="MobiDB-lite"/>
    </source>
</evidence>
<feature type="region of interest" description="Disordered" evidence="1">
    <location>
        <begin position="133"/>
        <end position="158"/>
    </location>
</feature>
<evidence type="ECO:0000313" key="3">
    <source>
        <dbReference type="Proteomes" id="UP000311382"/>
    </source>
</evidence>
<dbReference type="EMBL" id="SOZI01000022">
    <property type="protein sequence ID" value="TNY22627.1"/>
    <property type="molecule type" value="Genomic_DNA"/>
</dbReference>
<dbReference type="AlphaFoldDB" id="A0A5C5G0L5"/>
<proteinExistence type="predicted"/>
<gene>
    <name evidence="2" type="ORF">DMC30DRAFT_129384</name>
</gene>
<keyword evidence="3" id="KW-1185">Reference proteome</keyword>